<evidence type="ECO:0000313" key="2">
    <source>
        <dbReference type="Proteomes" id="UP000053030"/>
    </source>
</evidence>
<dbReference type="PROSITE" id="PS51257">
    <property type="entry name" value="PROKAR_LIPOPROTEIN"/>
    <property type="match status" value="1"/>
</dbReference>
<dbReference type="Proteomes" id="UP000053030">
    <property type="component" value="Unassembled WGS sequence"/>
</dbReference>
<organism evidence="1 2">
    <name type="scientific">Idiomarina zobellii</name>
    <dbReference type="NCBI Taxonomy" id="86103"/>
    <lineage>
        <taxon>Bacteria</taxon>
        <taxon>Pseudomonadati</taxon>
        <taxon>Pseudomonadota</taxon>
        <taxon>Gammaproteobacteria</taxon>
        <taxon>Alteromonadales</taxon>
        <taxon>Idiomarinaceae</taxon>
        <taxon>Idiomarina</taxon>
    </lineage>
</organism>
<dbReference type="EMBL" id="LHSG01000015">
    <property type="protein sequence ID" value="KPD22089.1"/>
    <property type="molecule type" value="Genomic_DNA"/>
</dbReference>
<dbReference type="Pfam" id="PF11102">
    <property type="entry name" value="YjbF"/>
    <property type="match status" value="1"/>
</dbReference>
<evidence type="ECO:0000313" key="1">
    <source>
        <dbReference type="EMBL" id="KPD22089.1"/>
    </source>
</evidence>
<dbReference type="OrthoDB" id="6240809at2"/>
<keyword evidence="2" id="KW-1185">Reference proteome</keyword>
<proteinExistence type="predicted"/>
<dbReference type="AlphaFoldDB" id="A0A837ND46"/>
<protein>
    <recommendedName>
        <fullName evidence="3">Group 4 capsule polysaccharide lipoprotein gfcB, YjbF</fullName>
    </recommendedName>
</protein>
<comment type="caution">
    <text evidence="1">The sequence shown here is derived from an EMBL/GenBank/DDBJ whole genome shotgun (WGS) entry which is preliminary data.</text>
</comment>
<reference evidence="1 2" key="1">
    <citation type="submission" date="2015-08" db="EMBL/GenBank/DDBJ databases">
        <title>Genome sequencing and assembly of the deep-sea bacterium Idiomarina zobellii.</title>
        <authorList>
            <person name="Mithoefer S.D."/>
            <person name="Rheaume B.A."/>
            <person name="MacLea K.S."/>
        </authorList>
    </citation>
    <scope>NUCLEOTIDE SEQUENCE [LARGE SCALE GENOMIC DNA]</scope>
    <source>
        <strain evidence="1 2">KMM 231</strain>
    </source>
</reference>
<sequence>MIRNGLFAGFLLILAGCTAVTDEVRETVEYAFKDTEDAELSAEEIDNFPYTSLYAQWQGKARSLIVLGFVNKPNKYHFITAEKETFVLENGRVTRTQSLDDNLLSVSNLKNDPLRCIVTAPQSCNNTWQRAYDYQFDDGTRVSRNVQSTFTVKQPEQLAMPYGQATATQVEEAGKFLLTGERFVNRFWVEQDGHVIKSEQRIIPNKPLLNLTQVTWIGRTNNSESAQ</sequence>
<dbReference type="InterPro" id="IPR023373">
    <property type="entry name" value="YmcC_sf"/>
</dbReference>
<dbReference type="RefSeq" id="WP_053954373.1">
    <property type="nucleotide sequence ID" value="NZ_FNCB01000016.1"/>
</dbReference>
<accession>A0A837ND46</accession>
<gene>
    <name evidence="1" type="ORF">AFK76_11200</name>
</gene>
<dbReference type="Gene3D" id="2.40.360.10">
    <property type="entry name" value="YmcC-like"/>
    <property type="match status" value="1"/>
</dbReference>
<evidence type="ECO:0008006" key="3">
    <source>
        <dbReference type="Google" id="ProtNLM"/>
    </source>
</evidence>
<name>A0A837ND46_9GAMM</name>
<dbReference type="SUPFAM" id="SSF159270">
    <property type="entry name" value="YmcC-like"/>
    <property type="match status" value="1"/>
</dbReference>
<dbReference type="InterPro" id="IPR021308">
    <property type="entry name" value="GfcB"/>
</dbReference>